<keyword evidence="5" id="KW-0132">Cell division</keyword>
<dbReference type="GO" id="GO:0040001">
    <property type="term" value="P:establishment of mitotic spindle localization"/>
    <property type="evidence" value="ECO:0007669"/>
    <property type="project" value="InterPro"/>
</dbReference>
<evidence type="ECO:0000313" key="14">
    <source>
        <dbReference type="RefSeq" id="XP_029288709.1"/>
    </source>
</evidence>
<evidence type="ECO:0000256" key="10">
    <source>
        <dbReference type="ARBA" id="ARBA00023242"/>
    </source>
</evidence>
<dbReference type="InParanoid" id="A0A6J2PTP2"/>
<reference evidence="14" key="1">
    <citation type="submission" date="2025-08" db="UniProtKB">
        <authorList>
            <consortium name="RefSeq"/>
        </authorList>
    </citation>
    <scope>IDENTIFICATION</scope>
</reference>
<dbReference type="AlphaFoldDB" id="A0A6J2PTP2"/>
<proteinExistence type="inferred from homology"/>
<comment type="similarity">
    <text evidence="3">Belongs to the NUSAP family.</text>
</comment>
<dbReference type="GO" id="GO:0003677">
    <property type="term" value="F:DNA binding"/>
    <property type="evidence" value="ECO:0007669"/>
    <property type="project" value="UniProtKB-KW"/>
</dbReference>
<name>A0A6J2PTP2_COTGO</name>
<dbReference type="GO" id="GO:0072686">
    <property type="term" value="C:mitotic spindle"/>
    <property type="evidence" value="ECO:0007669"/>
    <property type="project" value="TreeGrafter"/>
</dbReference>
<evidence type="ECO:0000256" key="8">
    <source>
        <dbReference type="ARBA" id="ARBA00023125"/>
    </source>
</evidence>
<protein>
    <submittedName>
        <fullName evidence="14">Nucleolar and spindle-associated protein 1-like</fullName>
    </submittedName>
</protein>
<dbReference type="Proteomes" id="UP000504630">
    <property type="component" value="Chromosome 5"/>
</dbReference>
<organism evidence="13 14">
    <name type="scientific">Cottoperca gobio</name>
    <name type="common">Frogmouth</name>
    <name type="synonym">Aphritis gobio</name>
    <dbReference type="NCBI Taxonomy" id="56716"/>
    <lineage>
        <taxon>Eukaryota</taxon>
        <taxon>Metazoa</taxon>
        <taxon>Chordata</taxon>
        <taxon>Craniata</taxon>
        <taxon>Vertebrata</taxon>
        <taxon>Euteleostomi</taxon>
        <taxon>Actinopterygii</taxon>
        <taxon>Neopterygii</taxon>
        <taxon>Teleostei</taxon>
        <taxon>Neoteleostei</taxon>
        <taxon>Acanthomorphata</taxon>
        <taxon>Eupercaria</taxon>
        <taxon>Perciformes</taxon>
        <taxon>Notothenioidei</taxon>
        <taxon>Bovichtidae</taxon>
        <taxon>Cottoperca</taxon>
    </lineage>
</organism>
<dbReference type="PANTHER" id="PTHR15874">
    <property type="entry name" value="NUCLEOLAR AND SPINDLE-ASSOCIATED PROTEIN 1"/>
    <property type="match status" value="1"/>
</dbReference>
<dbReference type="GO" id="GO:0005730">
    <property type="term" value="C:nucleolus"/>
    <property type="evidence" value="ECO:0007669"/>
    <property type="project" value="TreeGrafter"/>
</dbReference>
<keyword evidence="4" id="KW-0963">Cytoplasm</keyword>
<evidence type="ECO:0000256" key="5">
    <source>
        <dbReference type="ARBA" id="ARBA00022618"/>
    </source>
</evidence>
<evidence type="ECO:0000256" key="2">
    <source>
        <dbReference type="ARBA" id="ARBA00004186"/>
    </source>
</evidence>
<evidence type="ECO:0000256" key="12">
    <source>
        <dbReference type="SAM" id="MobiDB-lite"/>
    </source>
</evidence>
<keyword evidence="11" id="KW-0131">Cell cycle</keyword>
<dbReference type="GO" id="GO:0000281">
    <property type="term" value="P:mitotic cytokinesis"/>
    <property type="evidence" value="ECO:0007669"/>
    <property type="project" value="InterPro"/>
</dbReference>
<keyword evidence="7" id="KW-0498">Mitosis</keyword>
<feature type="region of interest" description="Disordered" evidence="12">
    <location>
        <begin position="32"/>
        <end position="102"/>
    </location>
</feature>
<evidence type="ECO:0000256" key="3">
    <source>
        <dbReference type="ARBA" id="ARBA00009702"/>
    </source>
</evidence>
<evidence type="ECO:0000256" key="7">
    <source>
        <dbReference type="ARBA" id="ARBA00022776"/>
    </source>
</evidence>
<dbReference type="GO" id="GO:0007076">
    <property type="term" value="P:mitotic chromosome condensation"/>
    <property type="evidence" value="ECO:0007669"/>
    <property type="project" value="TreeGrafter"/>
</dbReference>
<feature type="compositionally biased region" description="Basic residues" evidence="12">
    <location>
        <begin position="83"/>
        <end position="93"/>
    </location>
</feature>
<sequence>MKYAQLRSIAKELGLKANEKAEKLLKAIKQHYQQEQDKEEEGQVQEKDVTAAKEDETDRGDEHEDASREEEVPSSAVFANTRRSNRTSTKRKLPGAVTADSV</sequence>
<evidence type="ECO:0000256" key="9">
    <source>
        <dbReference type="ARBA" id="ARBA00023212"/>
    </source>
</evidence>
<dbReference type="PANTHER" id="PTHR15874:SF1">
    <property type="entry name" value="NUCLEOLAR AND SPINDLE-ASSOCIATED PROTEIN 1"/>
    <property type="match status" value="1"/>
</dbReference>
<keyword evidence="10" id="KW-0539">Nucleus</keyword>
<feature type="compositionally biased region" description="Basic and acidic residues" evidence="12">
    <location>
        <begin position="44"/>
        <end position="71"/>
    </location>
</feature>
<dbReference type="RefSeq" id="XP_029288709.1">
    <property type="nucleotide sequence ID" value="XM_029432849.1"/>
</dbReference>
<keyword evidence="8" id="KW-0238">DNA-binding</keyword>
<accession>A0A6J2PTP2</accession>
<evidence type="ECO:0000256" key="4">
    <source>
        <dbReference type="ARBA" id="ARBA00022490"/>
    </source>
</evidence>
<keyword evidence="13" id="KW-1185">Reference proteome</keyword>
<dbReference type="GO" id="GO:0008017">
    <property type="term" value="F:microtubule binding"/>
    <property type="evidence" value="ECO:0007669"/>
    <property type="project" value="TreeGrafter"/>
</dbReference>
<keyword evidence="9" id="KW-0206">Cytoskeleton</keyword>
<comment type="subcellular location">
    <subcellularLocation>
        <location evidence="2">Cytoplasm</location>
        <location evidence="2">Cytoskeleton</location>
        <location evidence="2">Spindle</location>
    </subcellularLocation>
    <subcellularLocation>
        <location evidence="1">Nucleus</location>
    </subcellularLocation>
</comment>
<gene>
    <name evidence="14" type="primary">LOC115008937</name>
</gene>
<evidence type="ECO:0000256" key="1">
    <source>
        <dbReference type="ARBA" id="ARBA00004123"/>
    </source>
</evidence>
<evidence type="ECO:0000256" key="6">
    <source>
        <dbReference type="ARBA" id="ARBA00022701"/>
    </source>
</evidence>
<dbReference type="GeneID" id="115008937"/>
<dbReference type="GO" id="GO:0005874">
    <property type="term" value="C:microtubule"/>
    <property type="evidence" value="ECO:0007669"/>
    <property type="project" value="UniProtKB-KW"/>
</dbReference>
<evidence type="ECO:0000256" key="11">
    <source>
        <dbReference type="ARBA" id="ARBA00023306"/>
    </source>
</evidence>
<keyword evidence="6" id="KW-0493">Microtubule</keyword>
<dbReference type="KEGG" id="cgob:115008937"/>
<dbReference type="InterPro" id="IPR026756">
    <property type="entry name" value="NuSAP"/>
</dbReference>
<evidence type="ECO:0000313" key="13">
    <source>
        <dbReference type="Proteomes" id="UP000504630"/>
    </source>
</evidence>